<dbReference type="EMBL" id="NAEW01000020">
    <property type="protein sequence ID" value="OQM39558.1"/>
    <property type="molecule type" value="Genomic_DNA"/>
</dbReference>
<reference evidence="2 3" key="1">
    <citation type="submission" date="2017-03" db="EMBL/GenBank/DDBJ databases">
        <authorList>
            <person name="Afonso C.L."/>
            <person name="Miller P.J."/>
            <person name="Scott M.A."/>
            <person name="Spackman E."/>
            <person name="Goraichik I."/>
            <person name="Dimitrov K.M."/>
            <person name="Suarez D.L."/>
            <person name="Swayne D.E."/>
        </authorList>
    </citation>
    <scope>NUCLEOTIDE SEQUENCE [LARGE SCALE GENOMIC DNA]</scope>
    <source>
        <strain evidence="2 3">ATCC 51113</strain>
    </source>
</reference>
<feature type="domain" description="Fimbrial-type adhesion" evidence="1">
    <location>
        <begin position="67"/>
        <end position="214"/>
    </location>
</feature>
<dbReference type="AlphaFoldDB" id="A0A1V8NT11"/>
<dbReference type="Gene3D" id="2.60.40.1090">
    <property type="entry name" value="Fimbrial-type adhesion domain"/>
    <property type="match status" value="1"/>
</dbReference>
<dbReference type="PANTHER" id="PTHR33420:SF26">
    <property type="entry name" value="FIMBRIAL SUBUNIT"/>
    <property type="match status" value="1"/>
</dbReference>
<accession>A0A1V8NT11</accession>
<dbReference type="InterPro" id="IPR005430">
    <property type="entry name" value="P_pili_tip_PapF"/>
</dbReference>
<dbReference type="InterPro" id="IPR036937">
    <property type="entry name" value="Adhesion_dom_fimbrial_sf"/>
</dbReference>
<dbReference type="InterPro" id="IPR000259">
    <property type="entry name" value="Adhesion_dom_fimbrial"/>
</dbReference>
<dbReference type="SUPFAM" id="SSF49401">
    <property type="entry name" value="Bacterial adhesins"/>
    <property type="match status" value="1"/>
</dbReference>
<dbReference type="GO" id="GO:0043709">
    <property type="term" value="P:cell adhesion involved in single-species biofilm formation"/>
    <property type="evidence" value="ECO:0007669"/>
    <property type="project" value="TreeGrafter"/>
</dbReference>
<evidence type="ECO:0000313" key="2">
    <source>
        <dbReference type="EMBL" id="OQM39558.1"/>
    </source>
</evidence>
<organism evidence="2 3">
    <name type="scientific">Citrobacter braakii</name>
    <dbReference type="NCBI Taxonomy" id="57706"/>
    <lineage>
        <taxon>Bacteria</taxon>
        <taxon>Pseudomonadati</taxon>
        <taxon>Pseudomonadota</taxon>
        <taxon>Gammaproteobacteria</taxon>
        <taxon>Enterobacterales</taxon>
        <taxon>Enterobacteriaceae</taxon>
        <taxon>Citrobacter</taxon>
        <taxon>Citrobacter freundii complex</taxon>
    </lineage>
</organism>
<sequence length="215" mass="23814">MPFRIKVYNRESTNPWSSLSLRMNNINAININRKIFLMKMKVKNGIQILITFFPLTIGSAMAEDVQIKITGEIYNEPCKINNDASVNIDFGKVSIQEVDGKKFSQTKTVEVLCVNNSGVPYISFTSSSGVQGDNILKTTGVNASSLGIALYQGDSVDNRFPLKVNVDKDEIKKGLSQINTERSYFTFTAAPYKYGNDALTAGTFSATAIMNIYYV</sequence>
<evidence type="ECO:0000259" key="1">
    <source>
        <dbReference type="Pfam" id="PF00419"/>
    </source>
</evidence>
<dbReference type="GO" id="GO:0009289">
    <property type="term" value="C:pilus"/>
    <property type="evidence" value="ECO:0007669"/>
    <property type="project" value="InterPro"/>
</dbReference>
<dbReference type="InterPro" id="IPR008966">
    <property type="entry name" value="Adhesion_dom_sf"/>
</dbReference>
<gene>
    <name evidence="2" type="ORF">BZK42_23940</name>
</gene>
<comment type="caution">
    <text evidence="2">The sequence shown here is derived from an EMBL/GenBank/DDBJ whole genome shotgun (WGS) entry which is preliminary data.</text>
</comment>
<protein>
    <recommendedName>
        <fullName evidence="1">Fimbrial-type adhesion domain-containing protein</fullName>
    </recommendedName>
</protein>
<dbReference type="Proteomes" id="UP000192573">
    <property type="component" value="Unassembled WGS sequence"/>
</dbReference>
<proteinExistence type="predicted"/>
<evidence type="ECO:0000313" key="3">
    <source>
        <dbReference type="Proteomes" id="UP000192573"/>
    </source>
</evidence>
<dbReference type="PRINTS" id="PR01613">
    <property type="entry name" value="FIMBRIALPAPF"/>
</dbReference>
<name>A0A1V8NT11_CITBR</name>
<dbReference type="PANTHER" id="PTHR33420">
    <property type="entry name" value="FIMBRIAL SUBUNIT ELFA-RELATED"/>
    <property type="match status" value="1"/>
</dbReference>
<dbReference type="InterPro" id="IPR050263">
    <property type="entry name" value="Bact_Fimbrial_Adh_Pro"/>
</dbReference>
<dbReference type="Pfam" id="PF00419">
    <property type="entry name" value="Fimbrial"/>
    <property type="match status" value="1"/>
</dbReference>